<dbReference type="AlphaFoldDB" id="A0A1G5UUV3"/>
<protein>
    <recommendedName>
        <fullName evidence="3">Ribosome maturation factor RimP</fullName>
    </recommendedName>
</protein>
<dbReference type="PANTHER" id="PTHR33867:SF1">
    <property type="entry name" value="RIBOSOME MATURATION FACTOR RIMP"/>
    <property type="match status" value="1"/>
</dbReference>
<name>A0A1G5UUV3_9FIRM</name>
<dbReference type="InterPro" id="IPR003728">
    <property type="entry name" value="Ribosome_maturation_RimP"/>
</dbReference>
<comment type="subcellular location">
    <subcellularLocation>
        <location evidence="3">Cytoplasm</location>
    </subcellularLocation>
</comment>
<reference evidence="6 7" key="1">
    <citation type="submission" date="2016-10" db="EMBL/GenBank/DDBJ databases">
        <authorList>
            <person name="de Groot N.N."/>
        </authorList>
    </citation>
    <scope>NUCLEOTIDE SEQUENCE [LARGE SCALE GENOMIC DNA]</scope>
    <source>
        <strain evidence="6 7">DSM 15230</strain>
    </source>
</reference>
<dbReference type="PANTHER" id="PTHR33867">
    <property type="entry name" value="RIBOSOME MATURATION FACTOR RIMP"/>
    <property type="match status" value="1"/>
</dbReference>
<comment type="similarity">
    <text evidence="3">Belongs to the RimP family.</text>
</comment>
<feature type="domain" description="Ribosome maturation factor RimP C-terminal" evidence="5">
    <location>
        <begin position="87"/>
        <end position="157"/>
    </location>
</feature>
<dbReference type="SUPFAM" id="SSF74942">
    <property type="entry name" value="YhbC-like, C-terminal domain"/>
    <property type="match status" value="1"/>
</dbReference>
<evidence type="ECO:0000259" key="5">
    <source>
        <dbReference type="Pfam" id="PF17384"/>
    </source>
</evidence>
<evidence type="ECO:0000313" key="7">
    <source>
        <dbReference type="Proteomes" id="UP000199689"/>
    </source>
</evidence>
<accession>A0A1G5UUV3</accession>
<proteinExistence type="inferred from homology"/>
<gene>
    <name evidence="3" type="primary">rimP</name>
    <name evidence="6" type="ORF">SAMN02910343_00030</name>
</gene>
<evidence type="ECO:0000256" key="3">
    <source>
        <dbReference type="HAMAP-Rule" id="MF_01077"/>
    </source>
</evidence>
<dbReference type="GO" id="GO:0006412">
    <property type="term" value="P:translation"/>
    <property type="evidence" value="ECO:0007669"/>
    <property type="project" value="TreeGrafter"/>
</dbReference>
<dbReference type="FunFam" id="3.30.300.70:FF:000001">
    <property type="entry name" value="Ribosome maturation factor RimP"/>
    <property type="match status" value="1"/>
</dbReference>
<dbReference type="InterPro" id="IPR028998">
    <property type="entry name" value="RimP_C"/>
</dbReference>
<keyword evidence="1 3" id="KW-0963">Cytoplasm</keyword>
<evidence type="ECO:0000256" key="2">
    <source>
        <dbReference type="ARBA" id="ARBA00022517"/>
    </source>
</evidence>
<keyword evidence="2 3" id="KW-0690">Ribosome biogenesis</keyword>
<dbReference type="RefSeq" id="WP_091362591.1">
    <property type="nucleotide sequence ID" value="NZ_FMXA01000003.1"/>
</dbReference>
<organism evidence="6 7">
    <name type="scientific">Allisonella histaminiformans</name>
    <dbReference type="NCBI Taxonomy" id="209880"/>
    <lineage>
        <taxon>Bacteria</taxon>
        <taxon>Bacillati</taxon>
        <taxon>Bacillota</taxon>
        <taxon>Negativicutes</taxon>
        <taxon>Veillonellales</taxon>
        <taxon>Veillonellaceae</taxon>
        <taxon>Allisonella</taxon>
    </lineage>
</organism>
<dbReference type="GO" id="GO:0000028">
    <property type="term" value="P:ribosomal small subunit assembly"/>
    <property type="evidence" value="ECO:0007669"/>
    <property type="project" value="TreeGrafter"/>
</dbReference>
<dbReference type="EMBL" id="FMXA01000003">
    <property type="protein sequence ID" value="SDA37108.1"/>
    <property type="molecule type" value="Genomic_DNA"/>
</dbReference>
<dbReference type="Gene3D" id="2.30.30.180">
    <property type="entry name" value="Ribosome maturation factor RimP, C-terminal domain"/>
    <property type="match status" value="1"/>
</dbReference>
<evidence type="ECO:0000259" key="4">
    <source>
        <dbReference type="Pfam" id="PF02576"/>
    </source>
</evidence>
<evidence type="ECO:0000256" key="1">
    <source>
        <dbReference type="ARBA" id="ARBA00022490"/>
    </source>
</evidence>
<dbReference type="Proteomes" id="UP000199689">
    <property type="component" value="Unassembled WGS sequence"/>
</dbReference>
<feature type="domain" description="Ribosome maturation factor RimP N-terminal" evidence="4">
    <location>
        <begin position="13"/>
        <end position="84"/>
    </location>
</feature>
<keyword evidence="7" id="KW-1185">Reference proteome</keyword>
<dbReference type="GO" id="GO:0005829">
    <property type="term" value="C:cytosol"/>
    <property type="evidence" value="ECO:0007669"/>
    <property type="project" value="TreeGrafter"/>
</dbReference>
<dbReference type="HAMAP" id="MF_01077">
    <property type="entry name" value="RimP"/>
    <property type="match status" value="1"/>
</dbReference>
<dbReference type="InterPro" id="IPR035956">
    <property type="entry name" value="RimP_N_sf"/>
</dbReference>
<dbReference type="Gene3D" id="3.30.300.70">
    <property type="entry name" value="RimP-like superfamily, N-terminal"/>
    <property type="match status" value="1"/>
</dbReference>
<dbReference type="Pfam" id="PF02576">
    <property type="entry name" value="RimP_N"/>
    <property type="match status" value="1"/>
</dbReference>
<dbReference type="GeneID" id="87755086"/>
<dbReference type="OrthoDB" id="9805006at2"/>
<dbReference type="STRING" id="209880.SAMN02910343_00030"/>
<sequence length="157" mass="18093">MGRKEIEKAVETLLEPCLEKEGIELVDVEYVRERDWILRIFIDKEGGVDLNDCQHISEEAGALLDEKDLIAGNYLLEVSSPGIDRILKKDKDFRRFAGSDVDVKLYAPLNGRKELKNFTARLDGLTEDGKIRLTYNDTEELIIDKDKMSQMRLHFSF</sequence>
<dbReference type="CDD" id="cd01734">
    <property type="entry name" value="YlxS_C"/>
    <property type="match status" value="1"/>
</dbReference>
<comment type="function">
    <text evidence="3">Required for maturation of 30S ribosomal subunits.</text>
</comment>
<dbReference type="SUPFAM" id="SSF75420">
    <property type="entry name" value="YhbC-like, N-terminal domain"/>
    <property type="match status" value="1"/>
</dbReference>
<dbReference type="InterPro" id="IPR036847">
    <property type="entry name" value="RimP_C_sf"/>
</dbReference>
<dbReference type="InterPro" id="IPR028989">
    <property type="entry name" value="RimP_N"/>
</dbReference>
<dbReference type="Pfam" id="PF17384">
    <property type="entry name" value="DUF150_C"/>
    <property type="match status" value="1"/>
</dbReference>
<evidence type="ECO:0000313" key="6">
    <source>
        <dbReference type="EMBL" id="SDA37108.1"/>
    </source>
</evidence>